<name>A0ACA9M851_9GLOM</name>
<protein>
    <submittedName>
        <fullName evidence="1">22744_t:CDS:1</fullName>
    </submittedName>
</protein>
<dbReference type="Proteomes" id="UP000789920">
    <property type="component" value="Unassembled WGS sequence"/>
</dbReference>
<sequence length="65" mass="7647">MSYFGIIEYSKKCVQEAAEQRKSTNIENFLEIKNFVDKQFTALVRLNMDIALYVSKYMLNGKNMK</sequence>
<organism evidence="1 2">
    <name type="scientific">Racocetra persica</name>
    <dbReference type="NCBI Taxonomy" id="160502"/>
    <lineage>
        <taxon>Eukaryota</taxon>
        <taxon>Fungi</taxon>
        <taxon>Fungi incertae sedis</taxon>
        <taxon>Mucoromycota</taxon>
        <taxon>Glomeromycotina</taxon>
        <taxon>Glomeromycetes</taxon>
        <taxon>Diversisporales</taxon>
        <taxon>Gigasporaceae</taxon>
        <taxon>Racocetra</taxon>
    </lineage>
</organism>
<evidence type="ECO:0000313" key="1">
    <source>
        <dbReference type="EMBL" id="CAG8570362.1"/>
    </source>
</evidence>
<keyword evidence="2" id="KW-1185">Reference proteome</keyword>
<comment type="caution">
    <text evidence="1">The sequence shown here is derived from an EMBL/GenBank/DDBJ whole genome shotgun (WGS) entry which is preliminary data.</text>
</comment>
<accession>A0ACA9M851</accession>
<reference evidence="1" key="1">
    <citation type="submission" date="2021-06" db="EMBL/GenBank/DDBJ databases">
        <authorList>
            <person name="Kallberg Y."/>
            <person name="Tangrot J."/>
            <person name="Rosling A."/>
        </authorList>
    </citation>
    <scope>NUCLEOTIDE SEQUENCE</scope>
    <source>
        <strain evidence="1">MA461A</strain>
    </source>
</reference>
<proteinExistence type="predicted"/>
<dbReference type="EMBL" id="CAJVQC010006735">
    <property type="protein sequence ID" value="CAG8570362.1"/>
    <property type="molecule type" value="Genomic_DNA"/>
</dbReference>
<gene>
    <name evidence="1" type="ORF">RPERSI_LOCUS4728</name>
</gene>
<evidence type="ECO:0000313" key="2">
    <source>
        <dbReference type="Proteomes" id="UP000789920"/>
    </source>
</evidence>